<feature type="chain" id="PRO_5047280088" description="Membrane or secreted protein" evidence="1">
    <location>
        <begin position="22"/>
        <end position="66"/>
    </location>
</feature>
<evidence type="ECO:0000313" key="2">
    <source>
        <dbReference type="EMBL" id="GAA4368710.1"/>
    </source>
</evidence>
<evidence type="ECO:0000256" key="1">
    <source>
        <dbReference type="SAM" id="SignalP"/>
    </source>
</evidence>
<organism evidence="2 3">
    <name type="scientific">Hymenobacter saemangeumensis</name>
    <dbReference type="NCBI Taxonomy" id="1084522"/>
    <lineage>
        <taxon>Bacteria</taxon>
        <taxon>Pseudomonadati</taxon>
        <taxon>Bacteroidota</taxon>
        <taxon>Cytophagia</taxon>
        <taxon>Cytophagales</taxon>
        <taxon>Hymenobacteraceae</taxon>
        <taxon>Hymenobacter</taxon>
    </lineage>
</organism>
<reference evidence="3" key="1">
    <citation type="journal article" date="2019" name="Int. J. Syst. Evol. Microbiol.">
        <title>The Global Catalogue of Microorganisms (GCM) 10K type strain sequencing project: providing services to taxonomists for standard genome sequencing and annotation.</title>
        <authorList>
            <consortium name="The Broad Institute Genomics Platform"/>
            <consortium name="The Broad Institute Genome Sequencing Center for Infectious Disease"/>
            <person name="Wu L."/>
            <person name="Ma J."/>
        </authorList>
    </citation>
    <scope>NUCLEOTIDE SEQUENCE [LARGE SCALE GENOMIC DNA]</scope>
    <source>
        <strain evidence="3">JCM 17923</strain>
    </source>
</reference>
<evidence type="ECO:0000313" key="3">
    <source>
        <dbReference type="Proteomes" id="UP001501153"/>
    </source>
</evidence>
<dbReference type="Proteomes" id="UP001501153">
    <property type="component" value="Unassembled WGS sequence"/>
</dbReference>
<feature type="signal peptide" evidence="1">
    <location>
        <begin position="1"/>
        <end position="21"/>
    </location>
</feature>
<comment type="caution">
    <text evidence="2">The sequence shown here is derived from an EMBL/GenBank/DDBJ whole genome shotgun (WGS) entry which is preliminary data.</text>
</comment>
<keyword evidence="1" id="KW-0732">Signal</keyword>
<evidence type="ECO:0008006" key="4">
    <source>
        <dbReference type="Google" id="ProtNLM"/>
    </source>
</evidence>
<proteinExistence type="predicted"/>
<gene>
    <name evidence="2" type="ORF">GCM10023185_41690</name>
</gene>
<name>A0ABP8IRG6_9BACT</name>
<sequence length="66" mass="6784">MKSKIMMLSAAALLSAGGALFGFTAHSKVADCPLKGTPDCPLVKNCPDKGTPACKLATMPSCCVRQ</sequence>
<accession>A0ABP8IRG6</accession>
<protein>
    <recommendedName>
        <fullName evidence="4">Membrane or secreted protein</fullName>
    </recommendedName>
</protein>
<keyword evidence="3" id="KW-1185">Reference proteome</keyword>
<dbReference type="EMBL" id="BAABGZ010000080">
    <property type="protein sequence ID" value="GAA4368710.1"/>
    <property type="molecule type" value="Genomic_DNA"/>
</dbReference>
<dbReference type="RefSeq" id="WP_345238089.1">
    <property type="nucleotide sequence ID" value="NZ_BAABGZ010000080.1"/>
</dbReference>